<evidence type="ECO:0000313" key="6">
    <source>
        <dbReference type="Proteomes" id="UP000448877"/>
    </source>
</evidence>
<comment type="caution">
    <text evidence="5">The sequence shown here is derived from an EMBL/GenBank/DDBJ whole genome shotgun (WGS) entry which is preliminary data.</text>
</comment>
<evidence type="ECO:0000256" key="1">
    <source>
        <dbReference type="ARBA" id="ARBA00023015"/>
    </source>
</evidence>
<dbReference type="InterPro" id="IPR020449">
    <property type="entry name" value="Tscrpt_reg_AraC-type_HTH"/>
</dbReference>
<organism evidence="5 6">
    <name type="scientific">Bacteroides cellulosilyticus</name>
    <dbReference type="NCBI Taxonomy" id="246787"/>
    <lineage>
        <taxon>Bacteria</taxon>
        <taxon>Pseudomonadati</taxon>
        <taxon>Bacteroidota</taxon>
        <taxon>Bacteroidia</taxon>
        <taxon>Bacteroidales</taxon>
        <taxon>Bacteroidaceae</taxon>
        <taxon>Bacteroides</taxon>
    </lineage>
</organism>
<gene>
    <name evidence="5" type="ORF">F2Y81_21000</name>
</gene>
<evidence type="ECO:0000259" key="4">
    <source>
        <dbReference type="PROSITE" id="PS01124"/>
    </source>
</evidence>
<keyword evidence="1" id="KW-0805">Transcription regulation</keyword>
<dbReference type="InterPro" id="IPR009057">
    <property type="entry name" value="Homeodomain-like_sf"/>
</dbReference>
<dbReference type="PANTHER" id="PTHR43280:SF32">
    <property type="entry name" value="TRANSCRIPTIONAL REGULATORY PROTEIN"/>
    <property type="match status" value="1"/>
</dbReference>
<sequence length="100" mass="11579">MTFQRKSNCSTEKKEKVLYYADRLHLSAGYLSTIIKRVSGKTAAEWIDDYVTLEAKALLKSTNLTIQQISDELNFPSQSFFGKYFKRITGLSPKEYREKN</sequence>
<dbReference type="InterPro" id="IPR018060">
    <property type="entry name" value="HTH_AraC"/>
</dbReference>
<dbReference type="GO" id="GO:0043565">
    <property type="term" value="F:sequence-specific DNA binding"/>
    <property type="evidence" value="ECO:0007669"/>
    <property type="project" value="InterPro"/>
</dbReference>
<name>A0A642PRJ3_9BACE</name>
<dbReference type="SUPFAM" id="SSF46689">
    <property type="entry name" value="Homeodomain-like"/>
    <property type="match status" value="1"/>
</dbReference>
<dbReference type="PRINTS" id="PR00032">
    <property type="entry name" value="HTHARAC"/>
</dbReference>
<feature type="domain" description="HTH araC/xylS-type" evidence="4">
    <location>
        <begin position="21"/>
        <end position="99"/>
    </location>
</feature>
<protein>
    <submittedName>
        <fullName evidence="5">AraC family transcriptional regulator</fullName>
    </submittedName>
</protein>
<evidence type="ECO:0000256" key="3">
    <source>
        <dbReference type="ARBA" id="ARBA00023163"/>
    </source>
</evidence>
<dbReference type="PANTHER" id="PTHR43280">
    <property type="entry name" value="ARAC-FAMILY TRANSCRIPTIONAL REGULATOR"/>
    <property type="match status" value="1"/>
</dbReference>
<dbReference type="PROSITE" id="PS01124">
    <property type="entry name" value="HTH_ARAC_FAMILY_2"/>
    <property type="match status" value="1"/>
</dbReference>
<dbReference type="EMBL" id="VVYV01000044">
    <property type="protein sequence ID" value="KAA5414161.1"/>
    <property type="molecule type" value="Genomic_DNA"/>
</dbReference>
<proteinExistence type="predicted"/>
<accession>A0A642PRJ3</accession>
<dbReference type="AlphaFoldDB" id="A0A642PRJ3"/>
<evidence type="ECO:0000256" key="2">
    <source>
        <dbReference type="ARBA" id="ARBA00023125"/>
    </source>
</evidence>
<dbReference type="Proteomes" id="UP000448877">
    <property type="component" value="Unassembled WGS sequence"/>
</dbReference>
<reference evidence="5 6" key="1">
    <citation type="journal article" date="2019" name="Nat. Med.">
        <title>A library of human gut bacterial isolates paired with longitudinal multiomics data enables mechanistic microbiome research.</title>
        <authorList>
            <person name="Poyet M."/>
            <person name="Groussin M."/>
            <person name="Gibbons S.M."/>
            <person name="Avila-Pacheco J."/>
            <person name="Jiang X."/>
            <person name="Kearney S.M."/>
            <person name="Perrotta A.R."/>
            <person name="Berdy B."/>
            <person name="Zhao S."/>
            <person name="Lieberman T.D."/>
            <person name="Swanson P.K."/>
            <person name="Smith M."/>
            <person name="Roesemann S."/>
            <person name="Alexander J.E."/>
            <person name="Rich S.A."/>
            <person name="Livny J."/>
            <person name="Vlamakis H."/>
            <person name="Clish C."/>
            <person name="Bullock K."/>
            <person name="Deik A."/>
            <person name="Scott J."/>
            <person name="Pierce K.A."/>
            <person name="Xavier R.J."/>
            <person name="Alm E.J."/>
        </authorList>
    </citation>
    <scope>NUCLEOTIDE SEQUENCE [LARGE SCALE GENOMIC DNA]</scope>
    <source>
        <strain evidence="5 6">BIOML-A6</strain>
    </source>
</reference>
<keyword evidence="3" id="KW-0804">Transcription</keyword>
<dbReference type="GO" id="GO:0003700">
    <property type="term" value="F:DNA-binding transcription factor activity"/>
    <property type="evidence" value="ECO:0007669"/>
    <property type="project" value="InterPro"/>
</dbReference>
<keyword evidence="2" id="KW-0238">DNA-binding</keyword>
<evidence type="ECO:0000313" key="5">
    <source>
        <dbReference type="EMBL" id="KAA5414161.1"/>
    </source>
</evidence>
<dbReference type="Pfam" id="PF12833">
    <property type="entry name" value="HTH_18"/>
    <property type="match status" value="1"/>
</dbReference>
<dbReference type="Gene3D" id="1.10.10.60">
    <property type="entry name" value="Homeodomain-like"/>
    <property type="match status" value="1"/>
</dbReference>
<dbReference type="SMART" id="SM00342">
    <property type="entry name" value="HTH_ARAC"/>
    <property type="match status" value="1"/>
</dbReference>